<proteinExistence type="predicted"/>
<dbReference type="EMBL" id="JBHMCF010000057">
    <property type="protein sequence ID" value="MFB9476968.1"/>
    <property type="molecule type" value="Genomic_DNA"/>
</dbReference>
<evidence type="ECO:0000313" key="1">
    <source>
        <dbReference type="EMBL" id="MFB9476968.1"/>
    </source>
</evidence>
<gene>
    <name evidence="1" type="ORF">ACFFR3_46390</name>
</gene>
<dbReference type="Proteomes" id="UP001589568">
    <property type="component" value="Unassembled WGS sequence"/>
</dbReference>
<sequence length="353" mass="38142">MAILGSASEYTCRLFDRYGRGGHYELEASQVEWSRTLDDTSSASVVVPYGDPECCRVLSQARTWCQDLGLFRDSQLVWQGPVVEIAHDQGQTQLDARDVSQWLFRRVPRTLLDFTGPDAADLSRIAEALVREGYSQDDPNVLAYLHVDDSGILAQKRYAPESGYILDHLREIARTGVDWTVIGHRLIITGEKPIARLHQLTDDDFLAGLRVREAGLSAVTSAIVLGQGVRAEAGGIGTCGLLEYLANEDHILDQESAQAAAEALVDGGDPSPLILEVPDGSQLAPDAPVGIQELIPGVAVPIASVRTCRRVAAELRLTAVRVSWSEGSEGGEQVGVTLQPRGVPGQIQIEEAA</sequence>
<evidence type="ECO:0000313" key="2">
    <source>
        <dbReference type="Proteomes" id="UP001589568"/>
    </source>
</evidence>
<name>A0ABV5P315_9ACTN</name>
<comment type="caution">
    <text evidence="1">The sequence shown here is derived from an EMBL/GenBank/DDBJ whole genome shotgun (WGS) entry which is preliminary data.</text>
</comment>
<dbReference type="RefSeq" id="WP_345410362.1">
    <property type="nucleotide sequence ID" value="NZ_BAAAXS010000002.1"/>
</dbReference>
<protein>
    <submittedName>
        <fullName evidence="1">Uncharacterized protein</fullName>
    </submittedName>
</protein>
<keyword evidence="2" id="KW-1185">Reference proteome</keyword>
<organism evidence="1 2">
    <name type="scientific">Nonomuraea salmonea</name>
    <dbReference type="NCBI Taxonomy" id="46181"/>
    <lineage>
        <taxon>Bacteria</taxon>
        <taxon>Bacillati</taxon>
        <taxon>Actinomycetota</taxon>
        <taxon>Actinomycetes</taxon>
        <taxon>Streptosporangiales</taxon>
        <taxon>Streptosporangiaceae</taxon>
        <taxon>Nonomuraea</taxon>
    </lineage>
</organism>
<accession>A0ABV5P315</accession>
<reference evidence="1 2" key="1">
    <citation type="submission" date="2024-09" db="EMBL/GenBank/DDBJ databases">
        <authorList>
            <person name="Sun Q."/>
            <person name="Mori K."/>
        </authorList>
    </citation>
    <scope>NUCLEOTIDE SEQUENCE [LARGE SCALE GENOMIC DNA]</scope>
    <source>
        <strain evidence="1 2">JCM 3324</strain>
    </source>
</reference>